<reference evidence="1 2" key="1">
    <citation type="submission" date="2018-08" db="EMBL/GenBank/DDBJ databases">
        <title>Bacillus chawlae sp. nov., Bacillus glennii sp. nov., and Bacillus saganii sp. nov. Isolated from the Vehicle Assembly Building at Kennedy Space Center where the Viking Spacecraft were Assembled.</title>
        <authorList>
            <person name="Seuylemezian A."/>
            <person name="Vaishampayan P."/>
        </authorList>
    </citation>
    <scope>NUCLEOTIDE SEQUENCE [LARGE SCALE GENOMIC DNA]</scope>
    <source>
        <strain evidence="1 2">V47-23a</strain>
    </source>
</reference>
<dbReference type="Proteomes" id="UP000264541">
    <property type="component" value="Unassembled WGS sequence"/>
</dbReference>
<dbReference type="OrthoDB" id="2942212at2"/>
<comment type="caution">
    <text evidence="1">The sequence shown here is derived from an EMBL/GenBank/DDBJ whole genome shotgun (WGS) entry which is preliminary data.</text>
</comment>
<name>A0A372LS42_9BACI</name>
<evidence type="ECO:0000313" key="1">
    <source>
        <dbReference type="EMBL" id="RFU71015.1"/>
    </source>
</evidence>
<organism evidence="1 2">
    <name type="scientific">Peribacillus saganii</name>
    <dbReference type="NCBI Taxonomy" id="2303992"/>
    <lineage>
        <taxon>Bacteria</taxon>
        <taxon>Bacillati</taxon>
        <taxon>Bacillota</taxon>
        <taxon>Bacilli</taxon>
        <taxon>Bacillales</taxon>
        <taxon>Bacillaceae</taxon>
        <taxon>Peribacillus</taxon>
    </lineage>
</organism>
<proteinExistence type="predicted"/>
<protein>
    <submittedName>
        <fullName evidence="1">Uncharacterized protein</fullName>
    </submittedName>
</protein>
<dbReference type="EMBL" id="QVTE01000008">
    <property type="protein sequence ID" value="RFU71015.1"/>
    <property type="molecule type" value="Genomic_DNA"/>
</dbReference>
<dbReference type="AlphaFoldDB" id="A0A372LS42"/>
<accession>A0A372LS42</accession>
<keyword evidence="2" id="KW-1185">Reference proteome</keyword>
<sequence>MSITVQVRFVKTIVGWYNLYLSDAPETSFVNLSPDKFSELLPGVSAKARYGCNELSAEMAVSLFGSLAVSQPA</sequence>
<gene>
    <name evidence="1" type="ORF">D0469_03485</name>
</gene>
<evidence type="ECO:0000313" key="2">
    <source>
        <dbReference type="Proteomes" id="UP000264541"/>
    </source>
</evidence>
<dbReference type="RefSeq" id="WP_117325242.1">
    <property type="nucleotide sequence ID" value="NZ_QVTE01000008.1"/>
</dbReference>